<name>A0A8T7LYY3_9CHLR</name>
<gene>
    <name evidence="1" type="ORF">HXX08_09835</name>
    <name evidence="2" type="ORF">OZ401_001311</name>
</gene>
<organism evidence="1 3">
    <name type="scientific">Candidatus Chlorohelix allophototropha</name>
    <dbReference type="NCBI Taxonomy" id="3003348"/>
    <lineage>
        <taxon>Bacteria</taxon>
        <taxon>Bacillati</taxon>
        <taxon>Chloroflexota</taxon>
        <taxon>Chloroflexia</taxon>
        <taxon>Candidatus Chloroheliales</taxon>
        <taxon>Candidatus Chloroheliaceae</taxon>
        <taxon>Candidatus Chlorohelix</taxon>
    </lineage>
</organism>
<reference evidence="1 3" key="1">
    <citation type="submission" date="2020-06" db="EMBL/GenBank/DDBJ databases">
        <title>Anoxygenic phototrophic Chloroflexota member uses a Type I reaction center.</title>
        <authorList>
            <person name="Tsuji J.M."/>
            <person name="Shaw N.A."/>
            <person name="Nagashima S."/>
            <person name="Venkiteswaran J."/>
            <person name="Schiff S.L."/>
            <person name="Hanada S."/>
            <person name="Tank M."/>
            <person name="Neufeld J.D."/>
        </authorList>
    </citation>
    <scope>NUCLEOTIDE SEQUENCE [LARGE SCALE GENOMIC DNA]</scope>
    <source>
        <strain evidence="1">L227-S17</strain>
    </source>
</reference>
<proteinExistence type="predicted"/>
<keyword evidence="4" id="KW-1185">Reference proteome</keyword>
<dbReference type="Proteomes" id="UP000521676">
    <property type="component" value="Unassembled WGS sequence"/>
</dbReference>
<dbReference type="AlphaFoldDB" id="A0A8T7LYY3"/>
<dbReference type="EMBL" id="CP128399">
    <property type="protein sequence ID" value="WJW65544.1"/>
    <property type="molecule type" value="Genomic_DNA"/>
</dbReference>
<evidence type="ECO:0000313" key="3">
    <source>
        <dbReference type="Proteomes" id="UP000521676"/>
    </source>
</evidence>
<evidence type="ECO:0000313" key="2">
    <source>
        <dbReference type="EMBL" id="WJW65544.1"/>
    </source>
</evidence>
<protein>
    <submittedName>
        <fullName evidence="1">Uncharacterized protein</fullName>
    </submittedName>
</protein>
<dbReference type="RefSeq" id="WP_341467428.1">
    <property type="nucleotide sequence ID" value="NZ_CP128399.1"/>
</dbReference>
<sequence>MATLTMSPATQARLSLNALNCSDGAKGDSGFQNGALYAIRMYWREFSRLPRKHGFIKLSD</sequence>
<dbReference type="Proteomes" id="UP001431572">
    <property type="component" value="Chromosome 1"/>
</dbReference>
<dbReference type="EMBL" id="JACATZ010000001">
    <property type="protein sequence ID" value="NWJ46167.1"/>
    <property type="molecule type" value="Genomic_DNA"/>
</dbReference>
<evidence type="ECO:0000313" key="4">
    <source>
        <dbReference type="Proteomes" id="UP001431572"/>
    </source>
</evidence>
<accession>A0A8T7LYY3</accession>
<evidence type="ECO:0000313" key="1">
    <source>
        <dbReference type="EMBL" id="NWJ46167.1"/>
    </source>
</evidence>
<reference evidence="2" key="2">
    <citation type="journal article" date="2024" name="Nature">
        <title>Anoxygenic phototroph of the Chloroflexota uses a type I reaction centre.</title>
        <authorList>
            <person name="Tsuji J.M."/>
            <person name="Shaw N.A."/>
            <person name="Nagashima S."/>
            <person name="Venkiteswaran J.J."/>
            <person name="Schiff S.L."/>
            <person name="Watanabe T."/>
            <person name="Fukui M."/>
            <person name="Hanada S."/>
            <person name="Tank M."/>
            <person name="Neufeld J.D."/>
        </authorList>
    </citation>
    <scope>NUCLEOTIDE SEQUENCE</scope>
    <source>
        <strain evidence="2">L227-S17</strain>
    </source>
</reference>